<gene>
    <name evidence="2" type="ORF">GQN54_02685</name>
</gene>
<dbReference type="Pfam" id="PF14376">
    <property type="entry name" value="Haem_bd"/>
    <property type="match status" value="1"/>
</dbReference>
<evidence type="ECO:0000259" key="1">
    <source>
        <dbReference type="SMART" id="SM01235"/>
    </source>
</evidence>
<dbReference type="SUPFAM" id="SSF116842">
    <property type="entry name" value="XseB-like"/>
    <property type="match status" value="1"/>
</dbReference>
<dbReference type="SMART" id="SM01235">
    <property type="entry name" value="Haem_bd"/>
    <property type="match status" value="1"/>
</dbReference>
<comment type="caution">
    <text evidence="2">The sequence shown here is derived from an EMBL/GenBank/DDBJ whole genome shotgun (WGS) entry which is preliminary data.</text>
</comment>
<evidence type="ECO:0000313" key="2">
    <source>
        <dbReference type="EMBL" id="NBG65007.1"/>
    </source>
</evidence>
<dbReference type="GO" id="GO:0006308">
    <property type="term" value="P:DNA catabolic process"/>
    <property type="evidence" value="ECO:0007669"/>
    <property type="project" value="InterPro"/>
</dbReference>
<dbReference type="EMBL" id="WWNE01000003">
    <property type="protein sequence ID" value="NBG65007.1"/>
    <property type="molecule type" value="Genomic_DNA"/>
</dbReference>
<sequence length="151" mass="17999">MLKKVGLGLLVVFIVCQFFTIDKSVPEHTKEEDFFTHHVATEELQILIESACYDCHSYKTEYPFYSNIAPISWWLAEHIEDGRKHLNFSKWTTYSDKKADHKLEECVEELEKGEMPLEEYTYTHAEAKLSEEQRELLMIWFKAQRQQYKVN</sequence>
<dbReference type="GO" id="GO:0009318">
    <property type="term" value="C:exodeoxyribonuclease VII complex"/>
    <property type="evidence" value="ECO:0007669"/>
    <property type="project" value="InterPro"/>
</dbReference>
<dbReference type="Proteomes" id="UP000470771">
    <property type="component" value="Unassembled WGS sequence"/>
</dbReference>
<organism evidence="2 3">
    <name type="scientific">Acidiluteibacter ferrifornacis</name>
    <dbReference type="NCBI Taxonomy" id="2692424"/>
    <lineage>
        <taxon>Bacteria</taxon>
        <taxon>Pseudomonadati</taxon>
        <taxon>Bacteroidota</taxon>
        <taxon>Flavobacteriia</taxon>
        <taxon>Flavobacteriales</taxon>
        <taxon>Cryomorphaceae</taxon>
        <taxon>Acidiluteibacter</taxon>
    </lineage>
</organism>
<dbReference type="AlphaFoldDB" id="A0A6N9NIH7"/>
<keyword evidence="3" id="KW-1185">Reference proteome</keyword>
<accession>A0A6N9NIH7</accession>
<dbReference type="GO" id="GO:0008855">
    <property type="term" value="F:exodeoxyribonuclease VII activity"/>
    <property type="evidence" value="ECO:0007669"/>
    <property type="project" value="InterPro"/>
</dbReference>
<evidence type="ECO:0000313" key="3">
    <source>
        <dbReference type="Proteomes" id="UP000470771"/>
    </source>
</evidence>
<protein>
    <submittedName>
        <fullName evidence="2">Cytochrome C</fullName>
    </submittedName>
</protein>
<feature type="domain" description="Haem-binding" evidence="1">
    <location>
        <begin position="10"/>
        <end position="145"/>
    </location>
</feature>
<dbReference type="InterPro" id="IPR037004">
    <property type="entry name" value="Exonuc_VII_ssu_sf"/>
</dbReference>
<dbReference type="InterPro" id="IPR025992">
    <property type="entry name" value="Haem-bd"/>
</dbReference>
<dbReference type="RefSeq" id="WP_160631694.1">
    <property type="nucleotide sequence ID" value="NZ_WWNE01000003.1"/>
</dbReference>
<reference evidence="2 3" key="1">
    <citation type="submission" date="2019-12" db="EMBL/GenBank/DDBJ databases">
        <authorList>
            <person name="Zhao J."/>
        </authorList>
    </citation>
    <scope>NUCLEOTIDE SEQUENCE [LARGE SCALE GENOMIC DNA]</scope>
    <source>
        <strain evidence="2 3">S-15</strain>
    </source>
</reference>
<name>A0A6N9NIH7_9FLAO</name>
<proteinExistence type="predicted"/>